<feature type="region of interest" description="Disordered" evidence="1">
    <location>
        <begin position="397"/>
        <end position="431"/>
    </location>
</feature>
<organism evidence="2 3">
    <name type="scientific">Gossypium barbadense</name>
    <name type="common">Sea Island cotton</name>
    <name type="synonym">Hibiscus barbadensis</name>
    <dbReference type="NCBI Taxonomy" id="3634"/>
    <lineage>
        <taxon>Eukaryota</taxon>
        <taxon>Viridiplantae</taxon>
        <taxon>Streptophyta</taxon>
        <taxon>Embryophyta</taxon>
        <taxon>Tracheophyta</taxon>
        <taxon>Spermatophyta</taxon>
        <taxon>Magnoliopsida</taxon>
        <taxon>eudicotyledons</taxon>
        <taxon>Gunneridae</taxon>
        <taxon>Pentapetalae</taxon>
        <taxon>rosids</taxon>
        <taxon>malvids</taxon>
        <taxon>Malvales</taxon>
        <taxon>Malvaceae</taxon>
        <taxon>Malvoideae</taxon>
        <taxon>Gossypium</taxon>
    </lineage>
</organism>
<gene>
    <name evidence="2" type="ORF">GOBAR_AA01138</name>
</gene>
<evidence type="ECO:0000256" key="1">
    <source>
        <dbReference type="SAM" id="MobiDB-lite"/>
    </source>
</evidence>
<protein>
    <submittedName>
        <fullName evidence="2">Uncharacterized protein</fullName>
    </submittedName>
</protein>
<dbReference type="AlphaFoldDB" id="A0A2P5YV36"/>
<name>A0A2P5YV36_GOSBA</name>
<sequence>MQETVVSKGELTLRVGDDTITLQARNSGITSNIEGNSTHQSTKTDNMTLQKLSFQEVHEPCSRNDRGHIHEEQRLWIEELDEWRAHKSRTHDKPKLRQNKIDTSPNQLKVGDKVLLDAVDPHIVTTTPNEEIPLPVNTDVEIEKHGCARGKAQFYFFDMGEELFQILRVQPLTTGRCIDWATVEQVQLADAICALLPQTRGTRGNSSSRDECPRVWSRSGTLHRSVYGGGHECTTTQYPHFSLLVLEGFGTALFHLRPQCSKASALAPSLCYLHAILAHTLIGRRESIDFVNTHDAYYLWCMANAHVTDLAYFIAFAIRHQTEWHQKGVISIGPYVTRLARHFSLLNTVAQSSALTLIGQMSPQGIKTMLHMRMIEHQRGTDPPQYRLTHAIDEEDLEDLLDDVPPQHEEPSTTSPRERPVHAPQNQAPHP</sequence>
<feature type="compositionally biased region" description="Basic and acidic residues" evidence="1">
    <location>
        <begin position="405"/>
        <end position="421"/>
    </location>
</feature>
<dbReference type="EMBL" id="KZ662765">
    <property type="protein sequence ID" value="PPS19432.1"/>
    <property type="molecule type" value="Genomic_DNA"/>
</dbReference>
<dbReference type="Proteomes" id="UP000239757">
    <property type="component" value="Unassembled WGS sequence"/>
</dbReference>
<proteinExistence type="predicted"/>
<evidence type="ECO:0000313" key="2">
    <source>
        <dbReference type="EMBL" id="PPS19432.1"/>
    </source>
</evidence>
<dbReference type="OrthoDB" id="1685790at2759"/>
<reference evidence="2 3" key="1">
    <citation type="submission" date="2015-01" db="EMBL/GenBank/DDBJ databases">
        <title>Genome of allotetraploid Gossypium barbadense reveals genomic plasticity and fiber elongation in cotton evolution.</title>
        <authorList>
            <person name="Chen X."/>
            <person name="Liu X."/>
            <person name="Zhao B."/>
            <person name="Zheng H."/>
            <person name="Hu Y."/>
            <person name="Lu G."/>
            <person name="Yang C."/>
            <person name="Chen J."/>
            <person name="Shan C."/>
            <person name="Zhang L."/>
            <person name="Zhou Y."/>
            <person name="Wang L."/>
            <person name="Guo W."/>
            <person name="Bai Y."/>
            <person name="Ruan J."/>
            <person name="Shangguan X."/>
            <person name="Mao Y."/>
            <person name="Jiang J."/>
            <person name="Zhu Y."/>
            <person name="Lei J."/>
            <person name="Kang H."/>
            <person name="Chen S."/>
            <person name="He X."/>
            <person name="Wang R."/>
            <person name="Wang Y."/>
            <person name="Chen J."/>
            <person name="Wang L."/>
            <person name="Yu S."/>
            <person name="Wang B."/>
            <person name="Wei J."/>
            <person name="Song S."/>
            <person name="Lu X."/>
            <person name="Gao Z."/>
            <person name="Gu W."/>
            <person name="Deng X."/>
            <person name="Ma D."/>
            <person name="Wang S."/>
            <person name="Liang W."/>
            <person name="Fang L."/>
            <person name="Cai C."/>
            <person name="Zhu X."/>
            <person name="Zhou B."/>
            <person name="Zhang Y."/>
            <person name="Chen Z."/>
            <person name="Xu S."/>
            <person name="Zhu R."/>
            <person name="Wang S."/>
            <person name="Zhang T."/>
            <person name="Zhao G."/>
        </authorList>
    </citation>
    <scope>NUCLEOTIDE SEQUENCE [LARGE SCALE GENOMIC DNA]</scope>
    <source>
        <strain evidence="3">cv. Xinhai21</strain>
        <tissue evidence="2">Leaf</tissue>
    </source>
</reference>
<accession>A0A2P5YV36</accession>
<evidence type="ECO:0000313" key="3">
    <source>
        <dbReference type="Proteomes" id="UP000239757"/>
    </source>
</evidence>